<proteinExistence type="predicted"/>
<accession>A0ABW0Z524</accession>
<dbReference type="Gene3D" id="2.80.10.50">
    <property type="match status" value="1"/>
</dbReference>
<dbReference type="Proteomes" id="UP001596083">
    <property type="component" value="Unassembled WGS sequence"/>
</dbReference>
<keyword evidence="5" id="KW-1185">Reference proteome</keyword>
<dbReference type="SMART" id="SM00458">
    <property type="entry name" value="RICIN"/>
    <property type="match status" value="1"/>
</dbReference>
<dbReference type="PROSITE" id="PS50231">
    <property type="entry name" value="RICIN_B_LECTIN"/>
    <property type="match status" value="1"/>
</dbReference>
<protein>
    <submittedName>
        <fullName evidence="4">RICIN domain-containing protein</fullName>
    </submittedName>
</protein>
<evidence type="ECO:0000259" key="3">
    <source>
        <dbReference type="SMART" id="SM00458"/>
    </source>
</evidence>
<evidence type="ECO:0000313" key="5">
    <source>
        <dbReference type="Proteomes" id="UP001596083"/>
    </source>
</evidence>
<feature type="domain" description="Ricin B lectin" evidence="3">
    <location>
        <begin position="262"/>
        <end position="383"/>
    </location>
</feature>
<feature type="region of interest" description="Disordered" evidence="1">
    <location>
        <begin position="214"/>
        <end position="264"/>
    </location>
</feature>
<dbReference type="EMBL" id="JBHSPB010000021">
    <property type="protein sequence ID" value="MFC5723914.1"/>
    <property type="molecule type" value="Genomic_DNA"/>
</dbReference>
<sequence>MNSRTRPRTLRGWAAAAALLVQATGVTVATAGPAAASDTPGSYTNYDFPRSTTGLSNVTFRTTVTKDPGRAANVFWSHQFGFTKGNGAYTGMQANGPGEKRTFLFSVWDATEARPGSQGSYCVDFGGEGEGKSCRIKYDWQEGHTYRTRVANEGNRWFGVTVTDETTGGSFKLGSIRAASDRISPDGMVDWTEYFEWNDSRASCYDQPYSQARFGPPEGDNGKVKAKVSSTSASNSCPGTSRIDVTNGGSVQSNAVGNSVRGPVTGPAGKVIDASGGARGGTPAVLRPPTGRDNQQWVLGKDKALHLMTSGMCLDVAENGTGNGTPVLVYDCNGGDNQKWVKDNGRLRNPASNRCLTAPSTADGTPLRIRDCTSASNQKWTIPATP</sequence>
<dbReference type="InterPro" id="IPR000772">
    <property type="entry name" value="Ricin_B_lectin"/>
</dbReference>
<dbReference type="Pfam" id="PF00652">
    <property type="entry name" value="Ricin_B_lectin"/>
    <property type="match status" value="1"/>
</dbReference>
<feature type="signal peptide" evidence="2">
    <location>
        <begin position="1"/>
        <end position="31"/>
    </location>
</feature>
<dbReference type="SUPFAM" id="SSF50370">
    <property type="entry name" value="Ricin B-like lectins"/>
    <property type="match status" value="1"/>
</dbReference>
<comment type="caution">
    <text evidence="4">The sequence shown here is derived from an EMBL/GenBank/DDBJ whole genome shotgun (WGS) entry which is preliminary data.</text>
</comment>
<dbReference type="InterPro" id="IPR035992">
    <property type="entry name" value="Ricin_B-like_lectins"/>
</dbReference>
<dbReference type="InterPro" id="IPR021862">
    <property type="entry name" value="DUF3472"/>
</dbReference>
<gene>
    <name evidence="4" type="ORF">ACFP1Z_27490</name>
</gene>
<reference evidence="5" key="1">
    <citation type="journal article" date="2019" name="Int. J. Syst. Evol. Microbiol.">
        <title>The Global Catalogue of Microorganisms (GCM) 10K type strain sequencing project: providing services to taxonomists for standard genome sequencing and annotation.</title>
        <authorList>
            <consortium name="The Broad Institute Genomics Platform"/>
            <consortium name="The Broad Institute Genome Sequencing Center for Infectious Disease"/>
            <person name="Wu L."/>
            <person name="Ma J."/>
        </authorList>
    </citation>
    <scope>NUCLEOTIDE SEQUENCE [LARGE SCALE GENOMIC DNA]</scope>
    <source>
        <strain evidence="5">CGMCC 4.7304</strain>
    </source>
</reference>
<feature type="compositionally biased region" description="Low complexity" evidence="1">
    <location>
        <begin position="227"/>
        <end position="236"/>
    </location>
</feature>
<dbReference type="Pfam" id="PF11958">
    <property type="entry name" value="DUF3472"/>
    <property type="match status" value="1"/>
</dbReference>
<feature type="chain" id="PRO_5046989862" evidence="2">
    <location>
        <begin position="32"/>
        <end position="386"/>
    </location>
</feature>
<evidence type="ECO:0000256" key="1">
    <source>
        <dbReference type="SAM" id="MobiDB-lite"/>
    </source>
</evidence>
<evidence type="ECO:0000313" key="4">
    <source>
        <dbReference type="EMBL" id="MFC5723914.1"/>
    </source>
</evidence>
<organism evidence="4 5">
    <name type="scientific">Streptomyces gamaensis</name>
    <dbReference type="NCBI Taxonomy" id="1763542"/>
    <lineage>
        <taxon>Bacteria</taxon>
        <taxon>Bacillati</taxon>
        <taxon>Actinomycetota</taxon>
        <taxon>Actinomycetes</taxon>
        <taxon>Kitasatosporales</taxon>
        <taxon>Streptomycetaceae</taxon>
        <taxon>Streptomyces</taxon>
    </lineage>
</organism>
<keyword evidence="2" id="KW-0732">Signal</keyword>
<feature type="compositionally biased region" description="Polar residues" evidence="1">
    <location>
        <begin position="237"/>
        <end position="257"/>
    </location>
</feature>
<dbReference type="CDD" id="cd00161">
    <property type="entry name" value="beta-trefoil_Ricin-like"/>
    <property type="match status" value="1"/>
</dbReference>
<evidence type="ECO:0000256" key="2">
    <source>
        <dbReference type="SAM" id="SignalP"/>
    </source>
</evidence>
<name>A0ABW0Z524_9ACTN</name>
<dbReference type="RefSeq" id="WP_390320334.1">
    <property type="nucleotide sequence ID" value="NZ_JBHSPB010000021.1"/>
</dbReference>